<evidence type="ECO:0000313" key="6">
    <source>
        <dbReference type="EMBL" id="RRD89246.1"/>
    </source>
</evidence>
<dbReference type="InterPro" id="IPR036922">
    <property type="entry name" value="Rieske_2Fe-2S_sf"/>
</dbReference>
<evidence type="ECO:0000256" key="4">
    <source>
        <dbReference type="ARBA" id="ARBA00023014"/>
    </source>
</evidence>
<dbReference type="CDD" id="cd03467">
    <property type="entry name" value="Rieske"/>
    <property type="match status" value="1"/>
</dbReference>
<evidence type="ECO:0000256" key="1">
    <source>
        <dbReference type="ARBA" id="ARBA00022714"/>
    </source>
</evidence>
<dbReference type="SUPFAM" id="SSF50022">
    <property type="entry name" value="ISP domain"/>
    <property type="match status" value="1"/>
</dbReference>
<feature type="domain" description="Rieske" evidence="5">
    <location>
        <begin position="7"/>
        <end position="111"/>
    </location>
</feature>
<reference evidence="6 7" key="1">
    <citation type="submission" date="2018-11" db="EMBL/GenBank/DDBJ databases">
        <title>Genomes From Bacteria Associated with the Canine Oral Cavity: a Test Case for Automated Genome-Based Taxonomic Assignment.</title>
        <authorList>
            <person name="Coil D.A."/>
            <person name="Jospin G."/>
            <person name="Darling A.E."/>
            <person name="Wallis C."/>
            <person name="Davis I.J."/>
            <person name="Harris S."/>
            <person name="Eisen J.A."/>
            <person name="Holcombe L.J."/>
            <person name="O'Flynn C."/>
        </authorList>
    </citation>
    <scope>NUCLEOTIDE SEQUENCE [LARGE SCALE GENOMIC DNA]</scope>
    <source>
        <strain evidence="6 7">COT-280</strain>
    </source>
</reference>
<proteinExistence type="predicted"/>
<evidence type="ECO:0000259" key="5">
    <source>
        <dbReference type="PROSITE" id="PS51296"/>
    </source>
</evidence>
<dbReference type="Proteomes" id="UP000269923">
    <property type="component" value="Unassembled WGS sequence"/>
</dbReference>
<dbReference type="EMBL" id="RQYC01000020">
    <property type="protein sequence ID" value="RRD89246.1"/>
    <property type="molecule type" value="Genomic_DNA"/>
</dbReference>
<keyword evidence="7" id="KW-1185">Reference proteome</keyword>
<evidence type="ECO:0000256" key="3">
    <source>
        <dbReference type="ARBA" id="ARBA00023004"/>
    </source>
</evidence>
<protein>
    <submittedName>
        <fullName evidence="6">Rieske (2Fe-2S) protein</fullName>
    </submittedName>
</protein>
<dbReference type="Gene3D" id="2.102.10.10">
    <property type="entry name" value="Rieske [2Fe-2S] iron-sulphur domain"/>
    <property type="match status" value="1"/>
</dbReference>
<dbReference type="PROSITE" id="PS51296">
    <property type="entry name" value="RIESKE"/>
    <property type="match status" value="1"/>
</dbReference>
<keyword evidence="3" id="KW-0408">Iron</keyword>
<dbReference type="PANTHER" id="PTHR40261">
    <property type="match status" value="1"/>
</dbReference>
<dbReference type="STRING" id="1121352.GCA_000620925_01886"/>
<comment type="caution">
    <text evidence="6">The sequence shown here is derived from an EMBL/GenBank/DDBJ whole genome shotgun (WGS) entry which is preliminary data.</text>
</comment>
<dbReference type="PANTHER" id="PTHR40261:SF1">
    <property type="entry name" value="RIESKE DOMAIN-CONTAINING PROTEIN"/>
    <property type="match status" value="1"/>
</dbReference>
<keyword evidence="4" id="KW-0411">Iron-sulfur</keyword>
<name>A0A3P2A2Y4_9NEIS</name>
<dbReference type="AlphaFoldDB" id="A0A3P2A2Y4"/>
<keyword evidence="1" id="KW-0001">2Fe-2S</keyword>
<gene>
    <name evidence="6" type="ORF">EII21_09510</name>
</gene>
<dbReference type="OrthoDB" id="9794779at2"/>
<keyword evidence="2" id="KW-0479">Metal-binding</keyword>
<dbReference type="GO" id="GO:0051537">
    <property type="term" value="F:2 iron, 2 sulfur cluster binding"/>
    <property type="evidence" value="ECO:0007669"/>
    <property type="project" value="UniProtKB-KW"/>
</dbReference>
<evidence type="ECO:0000256" key="2">
    <source>
        <dbReference type="ARBA" id="ARBA00022723"/>
    </source>
</evidence>
<dbReference type="Pfam" id="PF00355">
    <property type="entry name" value="Rieske"/>
    <property type="match status" value="1"/>
</dbReference>
<sequence length="116" mass="12971">MAENAKIPLCTHAQVQEAGVLKVAHPQHKDISMVLIHKDGACFAYRNVCPHFSIQLDNAQGRFFTYQNRYIMCAHHSAMFEVDTGLCVDGPCKAHSLQAENVVVEDGQVFWLSHGF</sequence>
<evidence type="ECO:0000313" key="7">
    <source>
        <dbReference type="Proteomes" id="UP000269923"/>
    </source>
</evidence>
<dbReference type="InterPro" id="IPR017941">
    <property type="entry name" value="Rieske_2Fe-2S"/>
</dbReference>
<dbReference type="RefSeq" id="WP_124795932.1">
    <property type="nucleotide sequence ID" value="NZ_RQYC01000020.1"/>
</dbReference>
<accession>A0A3P2A2Y4</accession>
<organism evidence="6 7">
    <name type="scientific">Conchiformibius steedae</name>
    <dbReference type="NCBI Taxonomy" id="153493"/>
    <lineage>
        <taxon>Bacteria</taxon>
        <taxon>Pseudomonadati</taxon>
        <taxon>Pseudomonadota</taxon>
        <taxon>Betaproteobacteria</taxon>
        <taxon>Neisseriales</taxon>
        <taxon>Neisseriaceae</taxon>
        <taxon>Conchiformibius</taxon>
    </lineage>
</organism>
<dbReference type="GO" id="GO:0046872">
    <property type="term" value="F:metal ion binding"/>
    <property type="evidence" value="ECO:0007669"/>
    <property type="project" value="UniProtKB-KW"/>
</dbReference>